<dbReference type="RefSeq" id="WP_168569104.1">
    <property type="nucleotide sequence ID" value="NZ_CP051167.1"/>
</dbReference>
<name>A0A6H1U012_9CYAN</name>
<accession>A0A6H1U012</accession>
<evidence type="ECO:0000313" key="2">
    <source>
        <dbReference type="Proteomes" id="UP000500857"/>
    </source>
</evidence>
<evidence type="ECO:0000313" key="1">
    <source>
        <dbReference type="EMBL" id="QIZ70949.1"/>
    </source>
</evidence>
<dbReference type="KEGG" id="oxy:HCG48_10410"/>
<gene>
    <name evidence="1" type="ORF">HCG48_10410</name>
</gene>
<protein>
    <submittedName>
        <fullName evidence="1">Uncharacterized protein</fullName>
    </submittedName>
</protein>
<dbReference type="Proteomes" id="UP000500857">
    <property type="component" value="Chromosome"/>
</dbReference>
<organism evidence="1 2">
    <name type="scientific">Oxynema aestuarii AP17</name>
    <dbReference type="NCBI Taxonomy" id="2064643"/>
    <lineage>
        <taxon>Bacteria</taxon>
        <taxon>Bacillati</taxon>
        <taxon>Cyanobacteriota</taxon>
        <taxon>Cyanophyceae</taxon>
        <taxon>Oscillatoriophycideae</taxon>
        <taxon>Oscillatoriales</taxon>
        <taxon>Oscillatoriaceae</taxon>
        <taxon>Oxynema</taxon>
        <taxon>Oxynema aestuarii</taxon>
    </lineage>
</organism>
<keyword evidence="2" id="KW-1185">Reference proteome</keyword>
<sequence length="159" mass="18445">MMAEKIVNLTFPIVCQEVEKTLSSSPYNLYRTASEDSQLSLELVAYVLSRISNLYVVTDEQSPAKMELRASRTEMLKIESLIHEGLQVIIPRIMQYPPREFNHFFNEYNSERDSPRQPEYPAVQLELNTWDESVTYAQHFRLQIGSQYASCSLDRRSSA</sequence>
<proteinExistence type="predicted"/>
<dbReference type="AlphaFoldDB" id="A0A6H1U012"/>
<reference evidence="1 2" key="1">
    <citation type="submission" date="2020-04" db="EMBL/GenBank/DDBJ databases">
        <authorList>
            <person name="Basu S."/>
            <person name="Maruthanayagam V."/>
            <person name="Chakraborty S."/>
            <person name="Pramanik A."/>
            <person name="Mukherjee J."/>
            <person name="Brink B."/>
        </authorList>
    </citation>
    <scope>NUCLEOTIDE SEQUENCE [LARGE SCALE GENOMIC DNA]</scope>
    <source>
        <strain evidence="1 2">AP17</strain>
    </source>
</reference>
<dbReference type="EMBL" id="CP051167">
    <property type="protein sequence ID" value="QIZ70949.1"/>
    <property type="molecule type" value="Genomic_DNA"/>
</dbReference>